<organism evidence="2 3">
    <name type="scientific">Clostridium lapidicellarium</name>
    <dbReference type="NCBI Taxonomy" id="3240931"/>
    <lineage>
        <taxon>Bacteria</taxon>
        <taxon>Bacillati</taxon>
        <taxon>Bacillota</taxon>
        <taxon>Clostridia</taxon>
        <taxon>Eubacteriales</taxon>
        <taxon>Clostridiaceae</taxon>
        <taxon>Clostridium</taxon>
    </lineage>
</organism>
<dbReference type="Pfam" id="PF00326">
    <property type="entry name" value="Peptidase_S9"/>
    <property type="match status" value="1"/>
</dbReference>
<reference evidence="2 3" key="1">
    <citation type="submission" date="2024-08" db="EMBL/GenBank/DDBJ databases">
        <title>Clostridium lapicellarii sp. nov., and Clostridium renhuaiense sp. nov., two species isolated from the mud in a fermentation cellar used for producing sauce-flavour Chinese liquors.</title>
        <authorList>
            <person name="Yang F."/>
            <person name="Wang H."/>
            <person name="Chen L.Q."/>
            <person name="Zhou N."/>
            <person name="Lu J.J."/>
            <person name="Pu X.X."/>
            <person name="Wan B."/>
            <person name="Wang L."/>
            <person name="Liu S.J."/>
        </authorList>
    </citation>
    <scope>NUCLEOTIDE SEQUENCE [LARGE SCALE GENOMIC DNA]</scope>
    <source>
        <strain evidence="2 3">MT-113</strain>
    </source>
</reference>
<dbReference type="PANTHER" id="PTHR12277">
    <property type="entry name" value="ALPHA/BETA HYDROLASE DOMAIN-CONTAINING PROTEIN"/>
    <property type="match status" value="1"/>
</dbReference>
<keyword evidence="3" id="KW-1185">Reference proteome</keyword>
<dbReference type="Proteomes" id="UP001565220">
    <property type="component" value="Unassembled WGS sequence"/>
</dbReference>
<sequence length="259" mass="28995">MVENFEVKNKDGIILRGIINKPTTGDKFPCVVFCHGFMGNKLGHNFMLVKIARILEKIGVVSVRFDFAGSGESDGNFANLTVSGEIEDCDSVLNYVNSIDYIDKSNMNILGFSMGGAVAVAHNHLHVIRNLILISPAFNMCDIFINEVRGSKLEKFLHTGYIEFENNRLYKSAVEDAFNYNFFDYLKEMGKIDGKVLIVHGTEDESVPPLYSERIKKILADTAFLKFVPGADHCYSSLAYFKQAADSIVDFTKKYIADI</sequence>
<dbReference type="InterPro" id="IPR001375">
    <property type="entry name" value="Peptidase_S9_cat"/>
</dbReference>
<protein>
    <submittedName>
        <fullName evidence="2">Alpha/beta hydrolase family protein</fullName>
        <ecNumber evidence="2">3.4.-.-</ecNumber>
    </submittedName>
</protein>
<proteinExistence type="predicted"/>
<comment type="caution">
    <text evidence="2">The sequence shown here is derived from an EMBL/GenBank/DDBJ whole genome shotgun (WGS) entry which is preliminary data.</text>
</comment>
<dbReference type="PANTHER" id="PTHR12277:SF81">
    <property type="entry name" value="PROTEIN ABHD13"/>
    <property type="match status" value="1"/>
</dbReference>
<accession>A0ABV4DX04</accession>
<dbReference type="Gene3D" id="3.40.50.1820">
    <property type="entry name" value="alpha/beta hydrolase"/>
    <property type="match status" value="1"/>
</dbReference>
<dbReference type="EMBL" id="JBGFFE010000011">
    <property type="protein sequence ID" value="MEY8763777.1"/>
    <property type="molecule type" value="Genomic_DNA"/>
</dbReference>
<keyword evidence="2" id="KW-0378">Hydrolase</keyword>
<name>A0ABV4DX04_9CLOT</name>
<evidence type="ECO:0000313" key="2">
    <source>
        <dbReference type="EMBL" id="MEY8763777.1"/>
    </source>
</evidence>
<evidence type="ECO:0000313" key="3">
    <source>
        <dbReference type="Proteomes" id="UP001565220"/>
    </source>
</evidence>
<dbReference type="RefSeq" id="WP_369868973.1">
    <property type="nucleotide sequence ID" value="NZ_JBGFFE010000011.1"/>
</dbReference>
<dbReference type="EC" id="3.4.-.-" evidence="2"/>
<gene>
    <name evidence="2" type="ORF">AB8S09_09005</name>
</gene>
<evidence type="ECO:0000259" key="1">
    <source>
        <dbReference type="Pfam" id="PF00326"/>
    </source>
</evidence>
<dbReference type="GO" id="GO:0016787">
    <property type="term" value="F:hydrolase activity"/>
    <property type="evidence" value="ECO:0007669"/>
    <property type="project" value="UniProtKB-KW"/>
</dbReference>
<dbReference type="SUPFAM" id="SSF53474">
    <property type="entry name" value="alpha/beta-Hydrolases"/>
    <property type="match status" value="1"/>
</dbReference>
<dbReference type="InterPro" id="IPR029058">
    <property type="entry name" value="AB_hydrolase_fold"/>
</dbReference>
<feature type="domain" description="Peptidase S9 prolyl oligopeptidase catalytic" evidence="1">
    <location>
        <begin position="53"/>
        <end position="256"/>
    </location>
</feature>